<dbReference type="Gene3D" id="3.40.50.10090">
    <property type="match status" value="2"/>
</dbReference>
<dbReference type="KEGG" id="ape:APE_1493"/>
<keyword evidence="3" id="KW-1185">Reference proteome</keyword>
<dbReference type="EMBL" id="BA000002">
    <property type="protein sequence ID" value="BAA80491.1"/>
    <property type="molecule type" value="Genomic_DNA"/>
</dbReference>
<name>Q9YBV7_AERPE</name>
<protein>
    <submittedName>
        <fullName evidence="2">Uroporphyrinogen-III synthase</fullName>
        <ecNumber evidence="2">4.2.1.75</ecNumber>
    </submittedName>
</protein>
<evidence type="ECO:0000259" key="1">
    <source>
        <dbReference type="Pfam" id="PF02602"/>
    </source>
</evidence>
<dbReference type="PIR" id="E72629">
    <property type="entry name" value="E72629"/>
</dbReference>
<feature type="domain" description="Tetrapyrrole biosynthesis uroporphyrinogen III synthase" evidence="1">
    <location>
        <begin position="24"/>
        <end position="226"/>
    </location>
</feature>
<dbReference type="GO" id="GO:0004852">
    <property type="term" value="F:uroporphyrinogen-III synthase activity"/>
    <property type="evidence" value="ECO:0007669"/>
    <property type="project" value="UniProtKB-EC"/>
</dbReference>
<dbReference type="CDD" id="cd06578">
    <property type="entry name" value="HemD"/>
    <property type="match status" value="1"/>
</dbReference>
<evidence type="ECO:0000313" key="2">
    <source>
        <dbReference type="EMBL" id="BAA80491.1"/>
    </source>
</evidence>
<dbReference type="GO" id="GO:0033014">
    <property type="term" value="P:tetrapyrrole biosynthetic process"/>
    <property type="evidence" value="ECO:0007669"/>
    <property type="project" value="InterPro"/>
</dbReference>
<dbReference type="RefSeq" id="WP_010866405.1">
    <property type="nucleotide sequence ID" value="NC_000854.2"/>
</dbReference>
<dbReference type="Proteomes" id="UP000002518">
    <property type="component" value="Chromosome"/>
</dbReference>
<dbReference type="eggNOG" id="arCOG02049">
    <property type="taxonomic scope" value="Archaea"/>
</dbReference>
<proteinExistence type="predicted"/>
<accession>Q9YBV7</accession>
<sequence length="240" mass="25443">MSREPACSYLVLTPSEDLAIELHKLLGGSTFWIPVMGFREVEGWRNSLLRALRRCPVLGITSPRGAELLARAPEVLEAAERVYAVGPQTARVLVEMAGVKPVVPSSGYSVSSMLKEAEAAGERCIVLARSKAGLGKGVEGVGLRVLEEAVYEPVIRREMLEEAARLKVDVAILTSGEIARMYCRALEKGGGGAGGYVAIGVSTALAASSCPPRPLCVPSSARREELARAALALCRLLKSG</sequence>
<dbReference type="EC" id="4.2.1.75" evidence="2"/>
<reference evidence="2 3" key="1">
    <citation type="journal article" date="1999" name="DNA Res.">
        <title>Complete genome sequence of an aerobic hyper-thermophilic crenarchaeon, Aeropyrum pernix K1.</title>
        <authorList>
            <person name="Kawarabayasi Y."/>
            <person name="Hino Y."/>
            <person name="Horikawa H."/>
            <person name="Yamazaki S."/>
            <person name="Haikawa Y."/>
            <person name="Jin-no K."/>
            <person name="Takahashi M."/>
            <person name="Sekine M."/>
            <person name="Baba S."/>
            <person name="Ankai A."/>
            <person name="Kosugi H."/>
            <person name="Hosoyama A."/>
            <person name="Fukui S."/>
            <person name="Nagai Y."/>
            <person name="Nishijima K."/>
            <person name="Nakazawa H."/>
            <person name="Takamiya M."/>
            <person name="Masuda S."/>
            <person name="Funahashi T."/>
            <person name="Tanaka T."/>
            <person name="Kudoh Y."/>
            <person name="Yamazaki J."/>
            <person name="Kushida N."/>
            <person name="Oguchi A."/>
            <person name="Aoki K."/>
            <person name="Kubota K."/>
            <person name="Nakamura Y."/>
            <person name="Nomura N."/>
            <person name="Sako Y."/>
            <person name="Kikuchi H."/>
        </authorList>
    </citation>
    <scope>NUCLEOTIDE SEQUENCE [LARGE SCALE GENOMIC DNA]</scope>
    <source>
        <strain evidence="3">ATCC 700893 / DSM 11879 / JCM 9820 / NBRC 100138 / K1</strain>
    </source>
</reference>
<evidence type="ECO:0000313" key="3">
    <source>
        <dbReference type="Proteomes" id="UP000002518"/>
    </source>
</evidence>
<dbReference type="InterPro" id="IPR003754">
    <property type="entry name" value="4pyrrol_synth_uPrphyn_synth"/>
</dbReference>
<gene>
    <name evidence="2" type="primary">hemD</name>
    <name evidence="2" type="ordered locus">APE_1493</name>
</gene>
<dbReference type="InterPro" id="IPR036108">
    <property type="entry name" value="4pyrrol_syn_uPrphyn_synt_sf"/>
</dbReference>
<keyword evidence="2" id="KW-0456">Lyase</keyword>
<dbReference type="STRING" id="272557.APE_1493"/>
<dbReference type="Pfam" id="PF02602">
    <property type="entry name" value="HEM4"/>
    <property type="match status" value="1"/>
</dbReference>
<dbReference type="AlphaFoldDB" id="Q9YBV7"/>
<dbReference type="GeneID" id="1446049"/>
<dbReference type="EnsemblBacteria" id="BAA80491">
    <property type="protein sequence ID" value="BAA80491"/>
    <property type="gene ID" value="APE_1493"/>
</dbReference>
<organism evidence="2 3">
    <name type="scientific">Aeropyrum pernix (strain ATCC 700893 / DSM 11879 / JCM 9820 / NBRC 100138 / K1)</name>
    <dbReference type="NCBI Taxonomy" id="272557"/>
    <lineage>
        <taxon>Archaea</taxon>
        <taxon>Thermoproteota</taxon>
        <taxon>Thermoprotei</taxon>
        <taxon>Desulfurococcales</taxon>
        <taxon>Desulfurococcaceae</taxon>
        <taxon>Aeropyrum</taxon>
    </lineage>
</organism>
<dbReference type="SUPFAM" id="SSF69618">
    <property type="entry name" value="HemD-like"/>
    <property type="match status" value="1"/>
</dbReference>